<comment type="subunit">
    <text evidence="6">Interacts with GNA12, GNA13, RND1, RND2 and RND3.</text>
</comment>
<dbReference type="STRING" id="7918.ENSLOCP00000004805"/>
<evidence type="ECO:0000256" key="3">
    <source>
        <dbReference type="ARBA" id="ARBA00023054"/>
    </source>
</evidence>
<evidence type="ECO:0000256" key="6">
    <source>
        <dbReference type="ARBA" id="ARBA00062345"/>
    </source>
</evidence>
<dbReference type="Proteomes" id="UP000018468">
    <property type="component" value="Linkage group LG6"/>
</dbReference>
<evidence type="ECO:0000256" key="4">
    <source>
        <dbReference type="ARBA" id="ARBA00023212"/>
    </source>
</evidence>
<dbReference type="GO" id="GO:0005856">
    <property type="term" value="C:cytoskeleton"/>
    <property type="evidence" value="ECO:0007669"/>
    <property type="project" value="UniProtKB-SubCell"/>
</dbReference>
<dbReference type="SUPFAM" id="SSF102848">
    <property type="entry name" value="NSFL1 (p97 ATPase) cofactor p47, SEP domain"/>
    <property type="match status" value="1"/>
</dbReference>
<evidence type="ECO:0000256" key="9">
    <source>
        <dbReference type="ARBA" id="ARBA00081109"/>
    </source>
</evidence>
<dbReference type="InterPro" id="IPR000626">
    <property type="entry name" value="Ubiquitin-like_dom"/>
</dbReference>
<evidence type="ECO:0000256" key="8">
    <source>
        <dbReference type="ARBA" id="ARBA00075811"/>
    </source>
</evidence>
<dbReference type="InterPro" id="IPR012989">
    <property type="entry name" value="SEP_domain"/>
</dbReference>
<evidence type="ECO:0000259" key="14">
    <source>
        <dbReference type="PROSITE" id="PS51399"/>
    </source>
</evidence>
<dbReference type="GeneTree" id="ENSGT00520000055567"/>
<evidence type="ECO:0000256" key="1">
    <source>
        <dbReference type="ARBA" id="ARBA00004245"/>
    </source>
</evidence>
<dbReference type="PROSITE" id="PS51399">
    <property type="entry name" value="SEP"/>
    <property type="match status" value="1"/>
</dbReference>
<dbReference type="Bgee" id="ENSLOCG00000004023">
    <property type="expression patterns" value="Expressed in bone element and 10 other cell types or tissues"/>
</dbReference>
<evidence type="ECO:0000256" key="2">
    <source>
        <dbReference type="ARBA" id="ARBA00022490"/>
    </source>
</evidence>
<sequence>KMSSPLSTLRKNRRTPLPESQNNGQVVPHLPAFTTQWYKLHASFCCEKPTVPFSSQYLSQLYTSICKISALNCPFLDEQEWGPSFMNPICPEELKLKSQAQEIQQKEKLIVVLKEKVKILQNSKAQQYPITDSNTTEELEKRCLQLQNQVWEMERFFNDYGMVWVGEREEHSAVHTHGRQTQWHPGLSVVRDFHVNFDLVLENIKDLNVLAGEGESHVERTAGGARLARHTPLPLHLFKNGIVMFNGPFRPYEDASTRQCVQDLMDGYFPSELQKRFPEGVPFEVFDKRSEVFRERQRWTEFPGEGQAVGGIPLTNKAEASQVTSQLPGPKLSVEQFLNRLPKAVIKEGKVIDIRGSIRENLEGTSSTQSRSVVLIETPALQAMKQRLEMSVANRPPTPQNISTLRVKSEDGEQTFIVKMLFSETIGQLRQYLNTHRGEDCPEYDIISAFPQRQYGDESQTLQQCGLTPNATLLLRVRTGQNSSGLQ</sequence>
<keyword evidence="2" id="KW-0963">Cytoplasm</keyword>
<dbReference type="FunFam" id="3.30.420.210:FF:000003">
    <property type="entry name" value="UBX domain protein 11"/>
    <property type="match status" value="1"/>
</dbReference>
<evidence type="ECO:0000313" key="15">
    <source>
        <dbReference type="Ensembl" id="ENSLOCP00000004805.1"/>
    </source>
</evidence>
<reference evidence="16" key="1">
    <citation type="submission" date="2011-12" db="EMBL/GenBank/DDBJ databases">
        <title>The Draft Genome of Lepisosteus oculatus.</title>
        <authorList>
            <consortium name="The Broad Institute Genome Assembly &amp; Analysis Group"/>
            <consortium name="Computational R&amp;D Group"/>
            <consortium name="and Sequencing Platform"/>
            <person name="Di Palma F."/>
            <person name="Alfoldi J."/>
            <person name="Johnson J."/>
            <person name="Berlin A."/>
            <person name="Gnerre S."/>
            <person name="Jaffe D."/>
            <person name="MacCallum I."/>
            <person name="Young S."/>
            <person name="Walker B.J."/>
            <person name="Lander E.S."/>
            <person name="Lindblad-Toh K."/>
        </authorList>
    </citation>
    <scope>NUCLEOTIDE SEQUENCE [LARGE SCALE GENOMIC DNA]</scope>
</reference>
<dbReference type="Pfam" id="PF08059">
    <property type="entry name" value="SEP"/>
    <property type="match status" value="1"/>
</dbReference>
<proteinExistence type="predicted"/>
<comment type="function">
    <text evidence="5">May be involved in the reorganization of actin cytoskeleton mediated by RND1, RND2 and RND3. Promotes RHOA activation mediated by GNA12 and GNA13.</text>
</comment>
<dbReference type="AlphaFoldDB" id="W5M8U6"/>
<reference evidence="15" key="3">
    <citation type="submission" date="2025-09" db="UniProtKB">
        <authorList>
            <consortium name="Ensembl"/>
        </authorList>
    </citation>
    <scope>IDENTIFICATION</scope>
</reference>
<dbReference type="HOGENOM" id="CLU_044433_0_1_1"/>
<dbReference type="InterPro" id="IPR029071">
    <property type="entry name" value="Ubiquitin-like_domsf"/>
</dbReference>
<comment type="subcellular location">
    <subcellularLocation>
        <location evidence="1">Cytoplasm</location>
        <location evidence="1">Cytoskeleton</location>
    </subcellularLocation>
</comment>
<dbReference type="OMA" id="DFELMSA"/>
<dbReference type="InterPro" id="IPR036241">
    <property type="entry name" value="NSFL1C_SEP_dom_sf"/>
</dbReference>
<dbReference type="FunFam" id="3.10.20.90:FF:000454">
    <property type="entry name" value="UBX domain protein 11"/>
    <property type="match status" value="1"/>
</dbReference>
<dbReference type="InterPro" id="IPR001012">
    <property type="entry name" value="UBX_dom"/>
</dbReference>
<dbReference type="GO" id="GO:0043161">
    <property type="term" value="P:proteasome-mediated ubiquitin-dependent protein catabolic process"/>
    <property type="evidence" value="ECO:0000318"/>
    <property type="project" value="GO_Central"/>
</dbReference>
<dbReference type="Ensembl" id="ENSLOCT00000004813.1">
    <property type="protein sequence ID" value="ENSLOCP00000004805.1"/>
    <property type="gene ID" value="ENSLOCG00000004023.1"/>
</dbReference>
<reference evidence="15" key="2">
    <citation type="submission" date="2025-08" db="UniProtKB">
        <authorList>
            <consortium name="Ensembl"/>
        </authorList>
    </citation>
    <scope>IDENTIFICATION</scope>
</reference>
<dbReference type="Gene3D" id="3.10.20.90">
    <property type="entry name" value="Phosphatidylinositol 3-kinase Catalytic Subunit, Chain A, domain 1"/>
    <property type="match status" value="1"/>
</dbReference>
<dbReference type="Pfam" id="PF00789">
    <property type="entry name" value="UBX"/>
    <property type="match status" value="1"/>
</dbReference>
<dbReference type="EMBL" id="AHAT01009555">
    <property type="status" value="NOT_ANNOTATED_CDS"/>
    <property type="molecule type" value="Genomic_DNA"/>
</dbReference>
<evidence type="ECO:0000256" key="10">
    <source>
        <dbReference type="SAM" id="Coils"/>
    </source>
</evidence>
<dbReference type="CDD" id="cd17077">
    <property type="entry name" value="UBX_UBXN11"/>
    <property type="match status" value="1"/>
</dbReference>
<dbReference type="GO" id="GO:0043130">
    <property type="term" value="F:ubiquitin binding"/>
    <property type="evidence" value="ECO:0000318"/>
    <property type="project" value="GO_Central"/>
</dbReference>
<protein>
    <recommendedName>
        <fullName evidence="7">UBX domain-containing protein 11</fullName>
    </recommendedName>
    <alternativeName>
        <fullName evidence="9">Socius</fullName>
    </alternativeName>
    <alternativeName>
        <fullName evidence="8">UBX domain-containing protein 5</fullName>
    </alternativeName>
</protein>
<organism evidence="15 16">
    <name type="scientific">Lepisosteus oculatus</name>
    <name type="common">Spotted gar</name>
    <dbReference type="NCBI Taxonomy" id="7918"/>
    <lineage>
        <taxon>Eukaryota</taxon>
        <taxon>Metazoa</taxon>
        <taxon>Chordata</taxon>
        <taxon>Craniata</taxon>
        <taxon>Vertebrata</taxon>
        <taxon>Euteleostomi</taxon>
        <taxon>Actinopterygii</taxon>
        <taxon>Neopterygii</taxon>
        <taxon>Holostei</taxon>
        <taxon>Semionotiformes</taxon>
        <taxon>Lepisosteidae</taxon>
        <taxon>Lepisosteus</taxon>
    </lineage>
</organism>
<dbReference type="EMBL" id="AHAT01009554">
    <property type="status" value="NOT_ANNOTATED_CDS"/>
    <property type="molecule type" value="Genomic_DNA"/>
</dbReference>
<dbReference type="PANTHER" id="PTHR23333:SF4">
    <property type="entry name" value="UBX DOMAIN-CONTAINING PROTEIN 11"/>
    <property type="match status" value="1"/>
</dbReference>
<keyword evidence="4" id="KW-0206">Cytoskeleton</keyword>
<evidence type="ECO:0000256" key="11">
    <source>
        <dbReference type="SAM" id="MobiDB-lite"/>
    </source>
</evidence>
<dbReference type="InParanoid" id="W5M8U6"/>
<feature type="domain" description="Ubiquitin-like" evidence="13">
    <location>
        <begin position="403"/>
        <end position="478"/>
    </location>
</feature>
<feature type="domain" description="UBX" evidence="12">
    <location>
        <begin position="398"/>
        <end position="475"/>
    </location>
</feature>
<dbReference type="eggNOG" id="KOG2086">
    <property type="taxonomic scope" value="Eukaryota"/>
</dbReference>
<evidence type="ECO:0000259" key="12">
    <source>
        <dbReference type="PROSITE" id="PS50033"/>
    </source>
</evidence>
<dbReference type="FunCoup" id="W5M8U6">
    <property type="interactions" value="26"/>
</dbReference>
<evidence type="ECO:0000256" key="5">
    <source>
        <dbReference type="ARBA" id="ARBA00059434"/>
    </source>
</evidence>
<dbReference type="PANTHER" id="PTHR23333">
    <property type="entry name" value="UBX DOMAIN CONTAINING PROTEIN"/>
    <property type="match status" value="1"/>
</dbReference>
<evidence type="ECO:0000256" key="7">
    <source>
        <dbReference type="ARBA" id="ARBA00073759"/>
    </source>
</evidence>
<dbReference type="PROSITE" id="PS50033">
    <property type="entry name" value="UBX"/>
    <property type="match status" value="1"/>
</dbReference>
<feature type="domain" description="SEP" evidence="14">
    <location>
        <begin position="230"/>
        <end position="294"/>
    </location>
</feature>
<feature type="coiled-coil region" evidence="10">
    <location>
        <begin position="96"/>
        <end position="123"/>
    </location>
</feature>
<accession>W5M8U6</accession>
<feature type="region of interest" description="Disordered" evidence="11">
    <location>
        <begin position="1"/>
        <end position="25"/>
    </location>
</feature>
<dbReference type="PROSITE" id="PS50053">
    <property type="entry name" value="UBIQUITIN_2"/>
    <property type="match status" value="1"/>
</dbReference>
<name>W5M8U6_LEPOC</name>
<dbReference type="Gene3D" id="3.30.420.210">
    <property type="entry name" value="SEP domain"/>
    <property type="match status" value="1"/>
</dbReference>
<keyword evidence="16" id="KW-1185">Reference proteome</keyword>
<keyword evidence="3 10" id="KW-0175">Coiled coil</keyword>
<evidence type="ECO:0000313" key="16">
    <source>
        <dbReference type="Proteomes" id="UP000018468"/>
    </source>
</evidence>
<evidence type="ECO:0000259" key="13">
    <source>
        <dbReference type="PROSITE" id="PS50053"/>
    </source>
</evidence>
<dbReference type="SUPFAM" id="SSF54236">
    <property type="entry name" value="Ubiquitin-like"/>
    <property type="match status" value="1"/>
</dbReference>